<name>A0A9D5GXF6_PEA</name>
<organism evidence="1 2">
    <name type="scientific">Pisum sativum</name>
    <name type="common">Garden pea</name>
    <name type="synonym">Lathyrus oleraceus</name>
    <dbReference type="NCBI Taxonomy" id="3888"/>
    <lineage>
        <taxon>Eukaryota</taxon>
        <taxon>Viridiplantae</taxon>
        <taxon>Streptophyta</taxon>
        <taxon>Embryophyta</taxon>
        <taxon>Tracheophyta</taxon>
        <taxon>Spermatophyta</taxon>
        <taxon>Magnoliopsida</taxon>
        <taxon>eudicotyledons</taxon>
        <taxon>Gunneridae</taxon>
        <taxon>Pentapetalae</taxon>
        <taxon>rosids</taxon>
        <taxon>fabids</taxon>
        <taxon>Fabales</taxon>
        <taxon>Fabaceae</taxon>
        <taxon>Papilionoideae</taxon>
        <taxon>50 kb inversion clade</taxon>
        <taxon>NPAAA clade</taxon>
        <taxon>Hologalegina</taxon>
        <taxon>IRL clade</taxon>
        <taxon>Fabeae</taxon>
        <taxon>Lathyrus</taxon>
    </lineage>
</organism>
<evidence type="ECO:0000313" key="2">
    <source>
        <dbReference type="Proteomes" id="UP001058974"/>
    </source>
</evidence>
<reference evidence="1 2" key="1">
    <citation type="journal article" date="2022" name="Nat. Genet.">
        <title>Improved pea reference genome and pan-genome highlight genomic features and evolutionary characteristics.</title>
        <authorList>
            <person name="Yang T."/>
            <person name="Liu R."/>
            <person name="Luo Y."/>
            <person name="Hu S."/>
            <person name="Wang D."/>
            <person name="Wang C."/>
            <person name="Pandey M.K."/>
            <person name="Ge S."/>
            <person name="Xu Q."/>
            <person name="Li N."/>
            <person name="Li G."/>
            <person name="Huang Y."/>
            <person name="Saxena R.K."/>
            <person name="Ji Y."/>
            <person name="Li M."/>
            <person name="Yan X."/>
            <person name="He Y."/>
            <person name="Liu Y."/>
            <person name="Wang X."/>
            <person name="Xiang C."/>
            <person name="Varshney R.K."/>
            <person name="Ding H."/>
            <person name="Gao S."/>
            <person name="Zong X."/>
        </authorList>
    </citation>
    <scope>NUCLEOTIDE SEQUENCE [LARGE SCALE GENOMIC DNA]</scope>
    <source>
        <strain evidence="1 2">cv. Zhongwan 6</strain>
    </source>
</reference>
<dbReference type="Proteomes" id="UP001058974">
    <property type="component" value="Chromosome 1"/>
</dbReference>
<keyword evidence="2" id="KW-1185">Reference proteome</keyword>
<accession>A0A9D5GXF6</accession>
<proteinExistence type="predicted"/>
<protein>
    <submittedName>
        <fullName evidence="1">Uncharacterized protein</fullName>
    </submittedName>
</protein>
<comment type="caution">
    <text evidence="1">The sequence shown here is derived from an EMBL/GenBank/DDBJ whole genome shotgun (WGS) entry which is preliminary data.</text>
</comment>
<dbReference type="Gramene" id="Psat01G0324000-T1">
    <property type="protein sequence ID" value="KAI5444886.1"/>
    <property type="gene ID" value="KIW84_013240"/>
</dbReference>
<gene>
    <name evidence="1" type="ORF">KIW84_013240</name>
</gene>
<dbReference type="EMBL" id="JAMSHJ010000001">
    <property type="protein sequence ID" value="KAI5444886.1"/>
    <property type="molecule type" value="Genomic_DNA"/>
</dbReference>
<evidence type="ECO:0000313" key="1">
    <source>
        <dbReference type="EMBL" id="KAI5444886.1"/>
    </source>
</evidence>
<sequence>MIKLEDNKSRAGIGNSSGVSNECGLFQNGGFIHTVEYQEVAAIVEDDEEEYLGNFVIPGGICNNWVIVDVPTVIHKSTLIKPIEHNDPTPSPNFEFPVFEAEEDDDEEIPYEITRLLEHEEKIIQPHLENLEIVNLGSEDCIRFVKDMRSFMRGGSSHGFIELVKARVSFWSHFIRRLRLKFICAWPSQQKSTKVNCAFNHGFEGGKWLEILHSCSNKSHLTFQTSTLKKIKSGQNFPKIARVSVPSSLSFPGLWLGESFSPVKGNYVALILIPDEARVPDSLVTCLLGSFSCVLGDGCKTSDWHSVSYCRVLGVRYKSSNWHLVSSVGLFGSESDVSPAIGIRFPCLPILPVFCLACVSRTTVALILIPDEIRRHRMRYPSEPVHLFFHLCCFRGANTFPLHNRLPIPSLFGPETMSFPGFPGLVQRVLWLSVQRISGDDSDVSFSSVYFGTQVRFVIVQYRRWL</sequence>
<dbReference type="AlphaFoldDB" id="A0A9D5GXF6"/>